<evidence type="ECO:0000259" key="12">
    <source>
        <dbReference type="Pfam" id="PF02866"/>
    </source>
</evidence>
<evidence type="ECO:0000313" key="14">
    <source>
        <dbReference type="RefSeq" id="XP_019630870.1"/>
    </source>
</evidence>
<dbReference type="InterPro" id="IPR010945">
    <property type="entry name" value="Malate_DH_type2"/>
</dbReference>
<accession>A0A6P4YN24</accession>
<dbReference type="GO" id="GO:0006099">
    <property type="term" value="P:tricarboxylic acid cycle"/>
    <property type="evidence" value="ECO:0007669"/>
    <property type="project" value="UniProtKB-KW"/>
</dbReference>
<dbReference type="SUPFAM" id="SSF51735">
    <property type="entry name" value="NAD(P)-binding Rossmann-fold domains"/>
    <property type="match status" value="1"/>
</dbReference>
<dbReference type="HAMAP" id="MF_01517">
    <property type="entry name" value="Malate_dehydrog_2"/>
    <property type="match status" value="1"/>
</dbReference>
<dbReference type="Pfam" id="PF00056">
    <property type="entry name" value="Ldh_1_N"/>
    <property type="match status" value="1"/>
</dbReference>
<dbReference type="FunFam" id="3.40.50.720:FF:000010">
    <property type="entry name" value="Malate dehydrogenase"/>
    <property type="match status" value="1"/>
</dbReference>
<dbReference type="InterPro" id="IPR022383">
    <property type="entry name" value="Lactate/malate_DH_C"/>
</dbReference>
<feature type="binding site" evidence="7">
    <location>
        <position position="103"/>
    </location>
    <ligand>
        <name>substrate</name>
    </ligand>
</feature>
<dbReference type="InterPro" id="IPR001557">
    <property type="entry name" value="L-lactate/malate_DH"/>
</dbReference>
<proteinExistence type="inferred from homology"/>
<keyword evidence="3 8" id="KW-0520">NAD</keyword>
<evidence type="ECO:0000256" key="3">
    <source>
        <dbReference type="ARBA" id="ARBA00023027"/>
    </source>
</evidence>
<sequence length="344" mass="37144">MATMHKVFYQLPGKALRVCVTGAAGQIAYSLLYSVAKGDVFGKDQPIILTLLDIAPMMEVLKGVVMELQDCALPILQEVIATADEREAFTDIDVAMLVGAMPRREGMERKDLLKANAKIFQSQGKSLDQYAKKTVKVVVVGNPANTNALIAMKCAPSIPKENFSCLTRLDQNRAKSQIAGKCSVPTSAVKNVTIWGNHSSTQFPDAMHAVVVKDGKDLKATEAVNDDAWLKGDFITTVQKRGAAVIAARKLSSAMSAAKAICDHVRDWVQGTPDGEWVSMGVISDGNSYGVPEGLIYSFPVKLSGGKWTIVDGLSIDAFAREKMDLTAKELAEERDAAFEFIGN</sequence>
<evidence type="ECO:0000259" key="11">
    <source>
        <dbReference type="Pfam" id="PF00056"/>
    </source>
</evidence>
<feature type="binding site" evidence="8">
    <location>
        <position position="53"/>
    </location>
    <ligand>
        <name>NAD(+)</name>
        <dbReference type="ChEBI" id="CHEBI:57540"/>
    </ligand>
</feature>
<evidence type="ECO:0000256" key="5">
    <source>
        <dbReference type="ARBA" id="ARBA00048549"/>
    </source>
</evidence>
<dbReference type="Proteomes" id="UP000515135">
    <property type="component" value="Unplaced"/>
</dbReference>
<dbReference type="AlphaFoldDB" id="A0A6P4YN24"/>
<keyword evidence="2 9" id="KW-0560">Oxidoreductase</keyword>
<dbReference type="PROSITE" id="PS00068">
    <property type="entry name" value="MDH"/>
    <property type="match status" value="1"/>
</dbReference>
<evidence type="ECO:0000256" key="4">
    <source>
        <dbReference type="ARBA" id="ARBA00045153"/>
    </source>
</evidence>
<dbReference type="OrthoDB" id="4069699at2759"/>
<dbReference type="NCBIfam" id="TIGR01759">
    <property type="entry name" value="MalateDH-SF1"/>
    <property type="match status" value="1"/>
</dbReference>
<comment type="similarity">
    <text evidence="1">Belongs to the LDH/MDH superfamily. MDH type 2 family.</text>
</comment>
<dbReference type="SUPFAM" id="SSF56327">
    <property type="entry name" value="LDH C-terminal domain-like"/>
    <property type="match status" value="1"/>
</dbReference>
<dbReference type="PIRSF" id="PIRSF000102">
    <property type="entry name" value="Lac_mal_DH"/>
    <property type="match status" value="1"/>
</dbReference>
<dbReference type="Pfam" id="PF02866">
    <property type="entry name" value="Ldh_1_C"/>
    <property type="match status" value="1"/>
</dbReference>
<evidence type="ECO:0000256" key="8">
    <source>
        <dbReference type="PIRSR" id="PIRSR000102-3"/>
    </source>
</evidence>
<dbReference type="CDD" id="cd01336">
    <property type="entry name" value="MDH_cytoplasmic_cytosolic"/>
    <property type="match status" value="1"/>
</dbReference>
<dbReference type="InterPro" id="IPR011274">
    <property type="entry name" value="Malate_DH_NAD-dep_euk"/>
</dbReference>
<feature type="binding site" evidence="8">
    <location>
        <position position="116"/>
    </location>
    <ligand>
        <name>NAD(+)</name>
        <dbReference type="ChEBI" id="CHEBI:57540"/>
    </ligand>
</feature>
<dbReference type="PANTHER" id="PTHR23382">
    <property type="entry name" value="MALATE DEHYDROGENASE"/>
    <property type="match status" value="1"/>
</dbReference>
<keyword evidence="13" id="KW-1185">Reference proteome</keyword>
<feature type="domain" description="Lactate/malate dehydrogenase C-terminal" evidence="12">
    <location>
        <begin position="167"/>
        <end position="341"/>
    </location>
</feature>
<gene>
    <name evidence="14" type="primary">LOC109474855</name>
</gene>
<feature type="binding site" evidence="7">
    <location>
        <position position="109"/>
    </location>
    <ligand>
        <name>substrate</name>
    </ligand>
</feature>
<feature type="domain" description="Lactate/malate dehydrogenase N-terminal" evidence="11">
    <location>
        <begin position="17"/>
        <end position="163"/>
    </location>
</feature>
<evidence type="ECO:0000256" key="10">
    <source>
        <dbReference type="RuleBase" id="RU003405"/>
    </source>
</evidence>
<feature type="binding site" evidence="7">
    <location>
        <position position="173"/>
    </location>
    <ligand>
        <name>substrate</name>
    </ligand>
</feature>
<dbReference type="RefSeq" id="XP_019630870.1">
    <property type="nucleotide sequence ID" value="XM_019775311.1"/>
</dbReference>
<name>A0A6P4YN24_BRABE</name>
<dbReference type="InterPro" id="IPR001236">
    <property type="entry name" value="Lactate/malate_DH_N"/>
</dbReference>
<comment type="catalytic activity">
    <reaction evidence="10">
        <text>(S)-malate + NAD(+) = oxaloacetate + NADH + H(+)</text>
        <dbReference type="Rhea" id="RHEA:21432"/>
        <dbReference type="ChEBI" id="CHEBI:15378"/>
        <dbReference type="ChEBI" id="CHEBI:15589"/>
        <dbReference type="ChEBI" id="CHEBI:16452"/>
        <dbReference type="ChEBI" id="CHEBI:57540"/>
        <dbReference type="ChEBI" id="CHEBI:57945"/>
        <dbReference type="EC" id="1.1.1.37"/>
    </reaction>
</comment>
<dbReference type="EC" id="1.1.1.37" evidence="10"/>
<evidence type="ECO:0000256" key="6">
    <source>
        <dbReference type="PIRSR" id="PIRSR000102-1"/>
    </source>
</evidence>
<evidence type="ECO:0000256" key="1">
    <source>
        <dbReference type="ARBA" id="ARBA00009613"/>
    </source>
</evidence>
<evidence type="ECO:0000256" key="7">
    <source>
        <dbReference type="PIRSR" id="PIRSR000102-2"/>
    </source>
</evidence>
<dbReference type="Gene3D" id="3.40.50.720">
    <property type="entry name" value="NAD(P)-binding Rossmann-like Domain"/>
    <property type="match status" value="1"/>
</dbReference>
<dbReference type="NCBIfam" id="TIGR01758">
    <property type="entry name" value="MDH_euk_cyt"/>
    <property type="match status" value="1"/>
</dbReference>
<feature type="binding site" evidence="7">
    <location>
        <position position="142"/>
    </location>
    <ligand>
        <name>substrate</name>
    </ligand>
</feature>
<dbReference type="GeneID" id="109474855"/>
<dbReference type="InterPro" id="IPR001252">
    <property type="entry name" value="Malate_DH_AS"/>
</dbReference>
<feature type="binding site" evidence="8">
    <location>
        <begin position="140"/>
        <end position="142"/>
    </location>
    <ligand>
        <name>NAD(+)</name>
        <dbReference type="ChEBI" id="CHEBI:57540"/>
    </ligand>
</feature>
<dbReference type="InterPro" id="IPR015955">
    <property type="entry name" value="Lactate_DH/Glyco_Ohase_4_C"/>
</dbReference>
<dbReference type="GO" id="GO:0006108">
    <property type="term" value="P:malate metabolic process"/>
    <property type="evidence" value="ECO:0007669"/>
    <property type="project" value="InterPro"/>
</dbReference>
<keyword evidence="10" id="KW-0816">Tricarboxylic acid cycle</keyword>
<reference evidence="14" key="1">
    <citation type="submission" date="2025-08" db="UniProtKB">
        <authorList>
            <consortium name="RefSeq"/>
        </authorList>
    </citation>
    <scope>IDENTIFICATION</scope>
    <source>
        <tissue evidence="14">Gonad</tissue>
    </source>
</reference>
<protein>
    <recommendedName>
        <fullName evidence="10">Malate dehydrogenase</fullName>
        <ecNumber evidence="10">1.1.1.37</ecNumber>
    </recommendedName>
</protein>
<organism evidence="13 14">
    <name type="scientific">Branchiostoma belcheri</name>
    <name type="common">Amphioxus</name>
    <dbReference type="NCBI Taxonomy" id="7741"/>
    <lineage>
        <taxon>Eukaryota</taxon>
        <taxon>Metazoa</taxon>
        <taxon>Chordata</taxon>
        <taxon>Cephalochordata</taxon>
        <taxon>Leptocardii</taxon>
        <taxon>Amphioxiformes</taxon>
        <taxon>Branchiostomatidae</taxon>
        <taxon>Branchiostoma</taxon>
    </lineage>
</organism>
<feature type="active site" description="Proton acceptor" evidence="6">
    <location>
        <position position="198"/>
    </location>
</feature>
<dbReference type="Gene3D" id="3.90.110.10">
    <property type="entry name" value="Lactate dehydrogenase/glycoside hydrolase, family 4, C-terminal"/>
    <property type="match status" value="1"/>
</dbReference>
<dbReference type="InterPro" id="IPR036291">
    <property type="entry name" value="NAD(P)-bd_dom_sf"/>
</dbReference>
<dbReference type="GO" id="GO:0030060">
    <property type="term" value="F:L-malate dehydrogenase (NAD+) activity"/>
    <property type="evidence" value="ECO:0007669"/>
    <property type="project" value="UniProtKB-EC"/>
</dbReference>
<evidence type="ECO:0000313" key="13">
    <source>
        <dbReference type="Proteomes" id="UP000515135"/>
    </source>
</evidence>
<evidence type="ECO:0000256" key="2">
    <source>
        <dbReference type="ARBA" id="ARBA00023002"/>
    </source>
</evidence>
<comment type="function">
    <text evidence="4">Catalyzes the reduction of aromatic alpha-keto acids in the presence of NADH. Plays essential roles in the malate-aspartate shuttle and the tricarboxylic acid cycle, important in mitochondrial NADH supply for oxidative phosphorylation. Catalyzes the reduction of 2-oxoglutarate to 2-hydroxyglutarate, leading to elevated reactive oxygen species (ROS).</text>
</comment>
<dbReference type="FunFam" id="3.90.110.10:FF:000002">
    <property type="entry name" value="Malate dehydrogenase"/>
    <property type="match status" value="1"/>
</dbReference>
<dbReference type="NCBIfam" id="NF003916">
    <property type="entry name" value="PRK05442.1"/>
    <property type="match status" value="1"/>
</dbReference>
<comment type="catalytic activity">
    <reaction evidence="5">
        <text>(S)-2-hydroxyglutarate + NAD(+) = 2-oxoglutarate + NADH + H(+)</text>
        <dbReference type="Rhea" id="RHEA:57172"/>
        <dbReference type="ChEBI" id="CHEBI:15378"/>
        <dbReference type="ChEBI" id="CHEBI:16782"/>
        <dbReference type="ChEBI" id="CHEBI:16810"/>
        <dbReference type="ChEBI" id="CHEBI:57540"/>
        <dbReference type="ChEBI" id="CHEBI:57945"/>
    </reaction>
    <physiologicalReaction direction="right-to-left" evidence="5">
        <dbReference type="Rhea" id="RHEA:57174"/>
    </physiologicalReaction>
</comment>
<evidence type="ECO:0000256" key="9">
    <source>
        <dbReference type="RuleBase" id="RU003369"/>
    </source>
</evidence>